<keyword evidence="4 5" id="KW-0413">Isomerase</keyword>
<protein>
    <recommendedName>
        <fullName evidence="6">Peptidyl-prolyl cis-trans isomerase</fullName>
        <ecNumber evidence="6">5.2.1.8</ecNumber>
    </recommendedName>
</protein>
<name>A0A495IVQ1_9SPHI</name>
<evidence type="ECO:0000256" key="3">
    <source>
        <dbReference type="ARBA" id="ARBA00023110"/>
    </source>
</evidence>
<dbReference type="Pfam" id="PF00254">
    <property type="entry name" value="FKBP_C"/>
    <property type="match status" value="1"/>
</dbReference>
<dbReference type="PROSITE" id="PS50059">
    <property type="entry name" value="FKBP_PPIASE"/>
    <property type="match status" value="1"/>
</dbReference>
<dbReference type="EC" id="5.2.1.8" evidence="6"/>
<keyword evidence="3 5" id="KW-0697">Rotamase</keyword>
<dbReference type="OrthoDB" id="669809at2"/>
<proteinExistence type="inferred from homology"/>
<dbReference type="PANTHER" id="PTHR43811">
    <property type="entry name" value="FKBP-TYPE PEPTIDYL-PROLYL CIS-TRANS ISOMERASE FKPA"/>
    <property type="match status" value="1"/>
</dbReference>
<evidence type="ECO:0000313" key="9">
    <source>
        <dbReference type="Proteomes" id="UP000268007"/>
    </source>
</evidence>
<comment type="similarity">
    <text evidence="2 6">Belongs to the FKBP-type PPIase family.</text>
</comment>
<dbReference type="PROSITE" id="PS51257">
    <property type="entry name" value="PROKAR_LIPOPROTEIN"/>
    <property type="match status" value="1"/>
</dbReference>
<evidence type="ECO:0000259" key="7">
    <source>
        <dbReference type="PROSITE" id="PS50059"/>
    </source>
</evidence>
<keyword evidence="9" id="KW-1185">Reference proteome</keyword>
<evidence type="ECO:0000256" key="6">
    <source>
        <dbReference type="RuleBase" id="RU003915"/>
    </source>
</evidence>
<dbReference type="RefSeq" id="WP_121196655.1">
    <property type="nucleotide sequence ID" value="NZ_RBKU01000001.1"/>
</dbReference>
<reference evidence="8 9" key="1">
    <citation type="submission" date="2018-10" db="EMBL/GenBank/DDBJ databases">
        <title>Genomic Encyclopedia of Archaeal and Bacterial Type Strains, Phase II (KMG-II): from individual species to whole genera.</title>
        <authorList>
            <person name="Goeker M."/>
        </authorList>
    </citation>
    <scope>NUCLEOTIDE SEQUENCE [LARGE SCALE GENOMIC DNA]</scope>
    <source>
        <strain evidence="8 9">DSM 18602</strain>
    </source>
</reference>
<dbReference type="PANTHER" id="PTHR43811:SF19">
    <property type="entry name" value="39 KDA FK506-BINDING NUCLEAR PROTEIN"/>
    <property type="match status" value="1"/>
</dbReference>
<dbReference type="AlphaFoldDB" id="A0A495IVQ1"/>
<dbReference type="GO" id="GO:0003755">
    <property type="term" value="F:peptidyl-prolyl cis-trans isomerase activity"/>
    <property type="evidence" value="ECO:0007669"/>
    <property type="project" value="UniProtKB-UniRule"/>
</dbReference>
<accession>A0A495IVQ1</accession>
<organism evidence="8 9">
    <name type="scientific">Mucilaginibacter gracilis</name>
    <dbReference type="NCBI Taxonomy" id="423350"/>
    <lineage>
        <taxon>Bacteria</taxon>
        <taxon>Pseudomonadati</taxon>
        <taxon>Bacteroidota</taxon>
        <taxon>Sphingobacteriia</taxon>
        <taxon>Sphingobacteriales</taxon>
        <taxon>Sphingobacteriaceae</taxon>
        <taxon>Mucilaginibacter</taxon>
    </lineage>
</organism>
<dbReference type="Proteomes" id="UP000268007">
    <property type="component" value="Unassembled WGS sequence"/>
</dbReference>
<dbReference type="InterPro" id="IPR001179">
    <property type="entry name" value="PPIase_FKBP_dom"/>
</dbReference>
<sequence length="163" mass="16976">MKKLGYLLSVICTLFVSCGKKEDTFDPVKQAAADDAAIQAYIKANNITATKDASGLYYQIVTQGTGVNASASSTVTVNYTGKFLDGTQFDSTSSPGRTSFSTQLVTNGVAQVIQGWVIGIPLVKAGGRILLLIPSALAYGPSGYGSIPGNSVLAFSVDVLNVR</sequence>
<comment type="caution">
    <text evidence="8">The sequence shown here is derived from an EMBL/GenBank/DDBJ whole genome shotgun (WGS) entry which is preliminary data.</text>
</comment>
<evidence type="ECO:0000256" key="4">
    <source>
        <dbReference type="ARBA" id="ARBA00023235"/>
    </source>
</evidence>
<evidence type="ECO:0000313" key="8">
    <source>
        <dbReference type="EMBL" id="RKR80825.1"/>
    </source>
</evidence>
<gene>
    <name evidence="8" type="ORF">BDD43_0961</name>
</gene>
<evidence type="ECO:0000256" key="2">
    <source>
        <dbReference type="ARBA" id="ARBA00006577"/>
    </source>
</evidence>
<evidence type="ECO:0000256" key="5">
    <source>
        <dbReference type="PROSITE-ProRule" id="PRU00277"/>
    </source>
</evidence>
<dbReference type="SUPFAM" id="SSF54534">
    <property type="entry name" value="FKBP-like"/>
    <property type="match status" value="1"/>
</dbReference>
<dbReference type="EMBL" id="RBKU01000001">
    <property type="protein sequence ID" value="RKR80825.1"/>
    <property type="molecule type" value="Genomic_DNA"/>
</dbReference>
<dbReference type="Gene3D" id="3.10.50.40">
    <property type="match status" value="1"/>
</dbReference>
<dbReference type="InterPro" id="IPR046357">
    <property type="entry name" value="PPIase_dom_sf"/>
</dbReference>
<evidence type="ECO:0000256" key="1">
    <source>
        <dbReference type="ARBA" id="ARBA00000971"/>
    </source>
</evidence>
<comment type="catalytic activity">
    <reaction evidence="1 5 6">
        <text>[protein]-peptidylproline (omega=180) = [protein]-peptidylproline (omega=0)</text>
        <dbReference type="Rhea" id="RHEA:16237"/>
        <dbReference type="Rhea" id="RHEA-COMP:10747"/>
        <dbReference type="Rhea" id="RHEA-COMP:10748"/>
        <dbReference type="ChEBI" id="CHEBI:83833"/>
        <dbReference type="ChEBI" id="CHEBI:83834"/>
        <dbReference type="EC" id="5.2.1.8"/>
    </reaction>
</comment>
<feature type="domain" description="PPIase FKBP-type" evidence="7">
    <location>
        <begin position="72"/>
        <end position="163"/>
    </location>
</feature>